<name>A0A2P4ZY71_9HYPO</name>
<evidence type="ECO:0000256" key="1">
    <source>
        <dbReference type="SAM" id="Coils"/>
    </source>
</evidence>
<feature type="compositionally biased region" description="Basic and acidic residues" evidence="2">
    <location>
        <begin position="41"/>
        <end position="60"/>
    </location>
</feature>
<evidence type="ECO:0000256" key="2">
    <source>
        <dbReference type="SAM" id="MobiDB-lite"/>
    </source>
</evidence>
<proteinExistence type="predicted"/>
<feature type="coiled-coil region" evidence="1">
    <location>
        <begin position="170"/>
        <end position="243"/>
    </location>
</feature>
<evidence type="ECO:0000313" key="4">
    <source>
        <dbReference type="Proteomes" id="UP000054821"/>
    </source>
</evidence>
<keyword evidence="4" id="KW-1185">Reference proteome</keyword>
<reference evidence="3 4" key="1">
    <citation type="journal article" date="2016" name="Genome Announc.">
        <title>Draft Whole-Genome Sequence of Trichoderma gamsii T6085, a Promising Biocontrol Agent of Fusarium Head Blight on Wheat.</title>
        <authorList>
            <person name="Baroncelli R."/>
            <person name="Zapparata A."/>
            <person name="Piaggeschi G."/>
            <person name="Sarrocco S."/>
            <person name="Vannacci G."/>
        </authorList>
    </citation>
    <scope>NUCLEOTIDE SEQUENCE [LARGE SCALE GENOMIC DNA]</scope>
    <source>
        <strain evidence="3 4">T6085</strain>
    </source>
</reference>
<keyword evidence="1" id="KW-0175">Coiled coil</keyword>
<evidence type="ECO:0000313" key="3">
    <source>
        <dbReference type="EMBL" id="PON29249.1"/>
    </source>
</evidence>
<accession>A0A2P4ZY71</accession>
<feature type="region of interest" description="Disordered" evidence="2">
    <location>
        <begin position="1"/>
        <end position="61"/>
    </location>
</feature>
<dbReference type="EMBL" id="JPDN02000004">
    <property type="protein sequence ID" value="PON29249.1"/>
    <property type="molecule type" value="Genomic_DNA"/>
</dbReference>
<protein>
    <submittedName>
        <fullName evidence="3">Uncharacterized protein</fullName>
    </submittedName>
</protein>
<dbReference type="Proteomes" id="UP000054821">
    <property type="component" value="Unassembled WGS sequence"/>
</dbReference>
<dbReference type="GeneID" id="29986495"/>
<sequence length="581" mass="66444">MPSFTLHLTMSPDKGQGTIPLDDMRARQPNSHAVLRKKQTKTVDKAETEAKVQDHKKEADVNDDQAMLDGEQHEEAPVEVDAADFAKDEVTETSVSPELVPARRYNLNVPVPFPDGAHSDDDDFELAEMTSSMYAAAEGFSGMDSEDFMPRRRLSDGDGARDELREQAQLRQLQDAITRLTLEKEAAEREATNARQEIEDLKHLLNSDMEEIAKGTESLGADMKRLKEENGLLREELNDAQSHIFSLQPYRKDLTPEEVGRQYDDLVESVQDWVQKFMGFWLDDYETGAEALVSHARKNAGEVAKFKKVVHKYPDLIHGCMFPETDEDIIVAVIMRFLNDHIFQKVLYGSASNYTDMVSFIETQMQTAVEPKRDLFAVRTWTAESYNALMSAPQFRAIRVRRARDLTIGLAEVLRIFCKKDKHAWFYQNTEERCIKPAMALYEKLQVATHHFYLDIQPYISWSGSRIAPSQEFHECVEDLDCRNILHNRKAFNMNKMDPRPTKADIYTNLLNVCTVVPALYIRQIGQRDAIKAPSIVRKQQMLVAWGSDDKKEKFIEEGDESLVHMLCLSKARKKGEGWLS</sequence>
<comment type="caution">
    <text evidence="3">The sequence shown here is derived from an EMBL/GenBank/DDBJ whole genome shotgun (WGS) entry which is preliminary data.</text>
</comment>
<gene>
    <name evidence="3" type="ORF">TGAM01_v201498</name>
</gene>
<dbReference type="AlphaFoldDB" id="A0A2P4ZY71"/>
<dbReference type="RefSeq" id="XP_018660443.2">
    <property type="nucleotide sequence ID" value="XM_018806412.2"/>
</dbReference>
<organism evidence="3 4">
    <name type="scientific">Trichoderma gamsii</name>
    <dbReference type="NCBI Taxonomy" id="398673"/>
    <lineage>
        <taxon>Eukaryota</taxon>
        <taxon>Fungi</taxon>
        <taxon>Dikarya</taxon>
        <taxon>Ascomycota</taxon>
        <taxon>Pezizomycotina</taxon>
        <taxon>Sordariomycetes</taxon>
        <taxon>Hypocreomycetidae</taxon>
        <taxon>Hypocreales</taxon>
        <taxon>Hypocreaceae</taxon>
        <taxon>Trichoderma</taxon>
    </lineage>
</organism>